<dbReference type="GeneID" id="19255242"/>
<dbReference type="PANTHER" id="PTHR11056:SF0">
    <property type="entry name" value="HOMOGENTISATE 1,2-DIOXYGENASE"/>
    <property type="match status" value="1"/>
</dbReference>
<dbReference type="SUPFAM" id="SSF51182">
    <property type="entry name" value="RmlC-like cupins"/>
    <property type="match status" value="1"/>
</dbReference>
<dbReference type="RefSeq" id="XP_007817145.1">
    <property type="nucleotide sequence ID" value="XM_007818954.1"/>
</dbReference>
<dbReference type="Pfam" id="PF20510">
    <property type="entry name" value="HgmA_N"/>
    <property type="match status" value="1"/>
</dbReference>
<keyword evidence="3" id="KW-0479">Metal-binding</keyword>
<dbReference type="Proteomes" id="UP000002498">
    <property type="component" value="Unassembled WGS sequence"/>
</dbReference>
<accession>E9EKU7</accession>
<proteinExistence type="predicted"/>
<evidence type="ECO:0000313" key="9">
    <source>
        <dbReference type="Proteomes" id="UP000002498"/>
    </source>
</evidence>
<keyword evidence="9" id="KW-1185">Reference proteome</keyword>
<dbReference type="PANTHER" id="PTHR11056">
    <property type="entry name" value="HOMOGENTISATE 1,2-DIOXYGENASE"/>
    <property type="match status" value="1"/>
</dbReference>
<dbReference type="GO" id="GO:0004411">
    <property type="term" value="F:homogentisate 1,2-dioxygenase activity"/>
    <property type="evidence" value="ECO:0007669"/>
    <property type="project" value="UniProtKB-EC"/>
</dbReference>
<evidence type="ECO:0000256" key="6">
    <source>
        <dbReference type="ARBA" id="ARBA00023004"/>
    </source>
</evidence>
<gene>
    <name evidence="8" type="ORF">MAA_00956</name>
</gene>
<dbReference type="EC" id="1.13.11.5" evidence="2"/>
<organism evidence="8 9">
    <name type="scientific">Metarhizium robertsii (strain ARSEF 23 / ATCC MYA-3075)</name>
    <name type="common">Metarhizium anisopliae (strain ARSEF 23)</name>
    <dbReference type="NCBI Taxonomy" id="655844"/>
    <lineage>
        <taxon>Eukaryota</taxon>
        <taxon>Fungi</taxon>
        <taxon>Dikarya</taxon>
        <taxon>Ascomycota</taxon>
        <taxon>Pezizomycotina</taxon>
        <taxon>Sordariomycetes</taxon>
        <taxon>Hypocreomycetidae</taxon>
        <taxon>Hypocreales</taxon>
        <taxon>Clavicipitaceae</taxon>
        <taxon>Metarhizium</taxon>
    </lineage>
</organism>
<dbReference type="InterPro" id="IPR046452">
    <property type="entry name" value="HgmA_N"/>
</dbReference>
<reference evidence="8 9" key="2">
    <citation type="journal article" date="2014" name="Proc. Natl. Acad. Sci. U.S.A.">
        <title>Trajectory and genomic determinants of fungal-pathogen speciation and host adaptation.</title>
        <authorList>
            <person name="Hu X."/>
            <person name="Xiao G."/>
            <person name="Zheng P."/>
            <person name="Shang Y."/>
            <person name="Su Y."/>
            <person name="Zhang X."/>
            <person name="Liu X."/>
            <person name="Zhan S."/>
            <person name="St Leger R.J."/>
            <person name="Wang C."/>
        </authorList>
    </citation>
    <scope>GENOME REANNOTATION</scope>
    <source>
        <strain evidence="9">ARSEF 23 / ATCC MYA-3075</strain>
    </source>
</reference>
<dbReference type="OrthoDB" id="1689029at2759"/>
<evidence type="ECO:0000256" key="5">
    <source>
        <dbReference type="ARBA" id="ARBA00023002"/>
    </source>
</evidence>
<sequence length="92" mass="10287">MPVTNFSIPEKYRYLNGSQSYHQTEAVPGALPVAANSPQKPPYGLYTKKLSGTAFIPARSENLQSWLYRILPSATHLPFERSDISQEPANIH</sequence>
<keyword evidence="4" id="KW-0223">Dioxygenase</keyword>
<protein>
    <recommendedName>
        <fullName evidence="2">homogentisate 1,2-dioxygenase</fullName>
        <ecNumber evidence="2">1.13.11.5</ecNumber>
    </recommendedName>
</protein>
<evidence type="ECO:0000256" key="3">
    <source>
        <dbReference type="ARBA" id="ARBA00022723"/>
    </source>
</evidence>
<dbReference type="GO" id="GO:0006559">
    <property type="term" value="P:L-phenylalanine catabolic process"/>
    <property type="evidence" value="ECO:0007669"/>
    <property type="project" value="UniProtKB-UniPathway"/>
</dbReference>
<evidence type="ECO:0000256" key="1">
    <source>
        <dbReference type="ARBA" id="ARBA00004704"/>
    </source>
</evidence>
<evidence type="ECO:0000259" key="7">
    <source>
        <dbReference type="Pfam" id="PF20510"/>
    </source>
</evidence>
<dbReference type="AlphaFoldDB" id="E9EKU7"/>
<dbReference type="HOGENOM" id="CLU_160143_0_0_1"/>
<dbReference type="KEGG" id="maj:MAA_00956"/>
<comment type="caution">
    <text evidence="8">The sequence shown here is derived from an EMBL/GenBank/DDBJ whole genome shotgun (WGS) entry which is preliminary data.</text>
</comment>
<evidence type="ECO:0000313" key="8">
    <source>
        <dbReference type="EMBL" id="EFZ03882.1"/>
    </source>
</evidence>
<reference evidence="8 9" key="1">
    <citation type="journal article" date="2011" name="PLoS Genet.">
        <title>Genome sequencing and comparative transcriptomics of the model entomopathogenic fungi Metarhizium anisopliae and M. acridum.</title>
        <authorList>
            <person name="Gao Q."/>
            <person name="Jin K."/>
            <person name="Ying S.H."/>
            <person name="Zhang Y."/>
            <person name="Xiao G."/>
            <person name="Shang Y."/>
            <person name="Duan Z."/>
            <person name="Hu X."/>
            <person name="Xie X.Q."/>
            <person name="Zhou G."/>
            <person name="Peng G."/>
            <person name="Luo Z."/>
            <person name="Huang W."/>
            <person name="Wang B."/>
            <person name="Fang W."/>
            <person name="Wang S."/>
            <person name="Zhong Y."/>
            <person name="Ma L.J."/>
            <person name="St Leger R.J."/>
            <person name="Zhao G.P."/>
            <person name="Pei Y."/>
            <person name="Feng M.G."/>
            <person name="Xia Y."/>
            <person name="Wang C."/>
        </authorList>
    </citation>
    <scope>NUCLEOTIDE SEQUENCE [LARGE SCALE GENOMIC DNA]</scope>
    <source>
        <strain evidence="9">ARSEF 23 / ATCC MYA-3075</strain>
    </source>
</reference>
<dbReference type="InterPro" id="IPR005708">
    <property type="entry name" value="Homogentis_dOase"/>
</dbReference>
<name>E9EKU7_METRA</name>
<dbReference type="GO" id="GO:0005737">
    <property type="term" value="C:cytoplasm"/>
    <property type="evidence" value="ECO:0007669"/>
    <property type="project" value="TreeGrafter"/>
</dbReference>
<feature type="domain" description="Homogentisate 1,2-dioxygenase N-terminal" evidence="7">
    <location>
        <begin position="13"/>
        <end position="85"/>
    </location>
</feature>
<dbReference type="UniPathway" id="UPA00139">
    <property type="reaction ID" value="UER00339"/>
</dbReference>
<evidence type="ECO:0000256" key="4">
    <source>
        <dbReference type="ARBA" id="ARBA00022964"/>
    </source>
</evidence>
<keyword evidence="6" id="KW-0408">Iron</keyword>
<keyword evidence="5" id="KW-0560">Oxidoreductase</keyword>
<evidence type="ECO:0000256" key="2">
    <source>
        <dbReference type="ARBA" id="ARBA00013127"/>
    </source>
</evidence>
<dbReference type="GO" id="GO:0006570">
    <property type="term" value="P:tyrosine metabolic process"/>
    <property type="evidence" value="ECO:0007669"/>
    <property type="project" value="InterPro"/>
</dbReference>
<dbReference type="GO" id="GO:0046872">
    <property type="term" value="F:metal ion binding"/>
    <property type="evidence" value="ECO:0007669"/>
    <property type="project" value="UniProtKB-KW"/>
</dbReference>
<dbReference type="InterPro" id="IPR011051">
    <property type="entry name" value="RmlC_Cupin_sf"/>
</dbReference>
<dbReference type="EMBL" id="ADNJ02000008">
    <property type="protein sequence ID" value="EFZ03882.1"/>
    <property type="molecule type" value="Genomic_DNA"/>
</dbReference>
<comment type="pathway">
    <text evidence="1">Amino-acid degradation; L-phenylalanine degradation; acetoacetate and fumarate from L-phenylalanine: step 4/6.</text>
</comment>